<evidence type="ECO:0000256" key="2">
    <source>
        <dbReference type="ARBA" id="ARBA00010199"/>
    </source>
</evidence>
<sequence length="527" mass="51124">MLLAAALVVAASMGSGEAAVAASAPRIGARPVGRLAPRARAVGARARPSLCAAARGGDASARGAPHASAARAVDAQLVAIALPALAGLFIDPLATLVDTAWAGSLGATELAALGAAASIFGLPRSTAPARARGAPPPPLADEVAEIAASALALALAIGVPLGLAIGACAPAILSASSIAPGSAVYAPALGYLRFRAPAAPCVLGTMALTGVFRGLRDTRTPLVALAASTVANVALDPLLVALLPAELKVAGLTLATTLSQAVGLAILLAALGRRLPARAPIRPSGARVLGLARSASVLTARTFCALLVYARASAAVAACAPLAGAAHAIAFQIWMSSSLLADALAIACQALLASALAAASSSAGAPAPSARQPTAPSPSPALVVARTARLSALLALALGVALVVARSALLRALTSDPVRATAARVSPFVVGSQPATVGAFAVDGVLFGANQFGGAAAALICAAGPALLLLRGAGGRCGDAADADARLALVWRALSAFMAVRALAGVAIVLVGGRRLRSACAKGAAPG</sequence>
<evidence type="ECO:0000256" key="6">
    <source>
        <dbReference type="SAM" id="Phobius"/>
    </source>
</evidence>
<evidence type="ECO:0000256" key="4">
    <source>
        <dbReference type="ARBA" id="ARBA00022989"/>
    </source>
</evidence>
<feature type="transmembrane region" description="Helical" evidence="6">
    <location>
        <begin position="383"/>
        <end position="405"/>
    </location>
</feature>
<comment type="caution">
    <text evidence="8">The sequence shown here is derived from an EMBL/GenBank/DDBJ whole genome shotgun (WGS) entry which is preliminary data.</text>
</comment>
<dbReference type="AlphaFoldDB" id="A0A8J6C7S2"/>
<evidence type="ECO:0000256" key="7">
    <source>
        <dbReference type="SAM" id="SignalP"/>
    </source>
</evidence>
<comment type="similarity">
    <text evidence="2">Belongs to the multi antimicrobial extrusion (MATE) (TC 2.A.66.1) family.</text>
</comment>
<dbReference type="PANTHER" id="PTHR42893">
    <property type="entry name" value="PROTEIN DETOXIFICATION 44, CHLOROPLASTIC-RELATED"/>
    <property type="match status" value="1"/>
</dbReference>
<feature type="transmembrane region" description="Helical" evidence="6">
    <location>
        <begin position="452"/>
        <end position="470"/>
    </location>
</feature>
<keyword evidence="3 6" id="KW-0812">Transmembrane</keyword>
<evidence type="ECO:0000256" key="5">
    <source>
        <dbReference type="ARBA" id="ARBA00023136"/>
    </source>
</evidence>
<dbReference type="GO" id="GO:0042910">
    <property type="term" value="F:xenobiotic transmembrane transporter activity"/>
    <property type="evidence" value="ECO:0007669"/>
    <property type="project" value="InterPro"/>
</dbReference>
<evidence type="ECO:0000313" key="8">
    <source>
        <dbReference type="EMBL" id="KAG8457883.1"/>
    </source>
</evidence>
<proteinExistence type="inferred from homology"/>
<comment type="subcellular location">
    <subcellularLocation>
        <location evidence="1">Membrane</location>
        <topology evidence="1">Multi-pass membrane protein</topology>
    </subcellularLocation>
</comment>
<feature type="transmembrane region" description="Helical" evidence="6">
    <location>
        <begin position="143"/>
        <end position="174"/>
    </location>
</feature>
<gene>
    <name evidence="8" type="ORF">KFE25_009781</name>
</gene>
<feature type="chain" id="PRO_5035310880" description="Protein DETOXIFICATION" evidence="7">
    <location>
        <begin position="19"/>
        <end position="527"/>
    </location>
</feature>
<accession>A0A8J6C7S2</accession>
<evidence type="ECO:0000256" key="3">
    <source>
        <dbReference type="ARBA" id="ARBA00022692"/>
    </source>
</evidence>
<evidence type="ECO:0000313" key="9">
    <source>
        <dbReference type="Proteomes" id="UP000751190"/>
    </source>
</evidence>
<organism evidence="8 9">
    <name type="scientific">Diacronema lutheri</name>
    <name type="common">Unicellular marine alga</name>
    <name type="synonym">Monochrysis lutheri</name>
    <dbReference type="NCBI Taxonomy" id="2081491"/>
    <lineage>
        <taxon>Eukaryota</taxon>
        <taxon>Haptista</taxon>
        <taxon>Haptophyta</taxon>
        <taxon>Pavlovophyceae</taxon>
        <taxon>Pavlovales</taxon>
        <taxon>Pavlovaceae</taxon>
        <taxon>Diacronema</taxon>
    </lineage>
</organism>
<keyword evidence="4 6" id="KW-1133">Transmembrane helix</keyword>
<protein>
    <recommendedName>
        <fullName evidence="10">Protein DETOXIFICATION</fullName>
    </recommendedName>
</protein>
<feature type="transmembrane region" description="Helical" evidence="6">
    <location>
        <begin position="194"/>
        <end position="215"/>
    </location>
</feature>
<dbReference type="GO" id="GO:0016020">
    <property type="term" value="C:membrane"/>
    <property type="evidence" value="ECO:0007669"/>
    <property type="project" value="UniProtKB-SubCell"/>
</dbReference>
<dbReference type="GO" id="GO:0015297">
    <property type="term" value="F:antiporter activity"/>
    <property type="evidence" value="ECO:0007669"/>
    <property type="project" value="InterPro"/>
</dbReference>
<dbReference type="OMA" id="IMYPPES"/>
<feature type="transmembrane region" description="Helical" evidence="6">
    <location>
        <begin position="249"/>
        <end position="271"/>
    </location>
</feature>
<keyword evidence="9" id="KW-1185">Reference proteome</keyword>
<dbReference type="OrthoDB" id="2126698at2759"/>
<feature type="transmembrane region" description="Helical" evidence="6">
    <location>
        <begin position="315"/>
        <end position="334"/>
    </location>
</feature>
<dbReference type="Pfam" id="PF01554">
    <property type="entry name" value="MatE"/>
    <property type="match status" value="1"/>
</dbReference>
<feature type="transmembrane region" description="Helical" evidence="6">
    <location>
        <begin position="101"/>
        <end position="122"/>
    </location>
</feature>
<keyword evidence="7" id="KW-0732">Signal</keyword>
<keyword evidence="5 6" id="KW-0472">Membrane</keyword>
<dbReference type="PANTHER" id="PTHR42893:SF46">
    <property type="entry name" value="PROTEIN DETOXIFICATION 44, CHLOROPLASTIC"/>
    <property type="match status" value="1"/>
</dbReference>
<feature type="transmembrane region" description="Helical" evidence="6">
    <location>
        <begin position="222"/>
        <end position="243"/>
    </location>
</feature>
<dbReference type="EMBL" id="JAGTXO010000061">
    <property type="protein sequence ID" value="KAG8457883.1"/>
    <property type="molecule type" value="Genomic_DNA"/>
</dbReference>
<feature type="transmembrane region" description="Helical" evidence="6">
    <location>
        <begin position="490"/>
        <end position="512"/>
    </location>
</feature>
<dbReference type="Proteomes" id="UP000751190">
    <property type="component" value="Unassembled WGS sequence"/>
</dbReference>
<evidence type="ECO:0000256" key="1">
    <source>
        <dbReference type="ARBA" id="ARBA00004141"/>
    </source>
</evidence>
<feature type="signal peptide" evidence="7">
    <location>
        <begin position="1"/>
        <end position="18"/>
    </location>
</feature>
<reference evidence="8" key="1">
    <citation type="submission" date="2021-05" db="EMBL/GenBank/DDBJ databases">
        <title>The genome of the haptophyte Pavlova lutheri (Diacronema luteri, Pavlovales) - a model for lipid biosynthesis in eukaryotic algae.</title>
        <authorList>
            <person name="Hulatt C.J."/>
            <person name="Posewitz M.C."/>
        </authorList>
    </citation>
    <scope>NUCLEOTIDE SEQUENCE</scope>
    <source>
        <strain evidence="8">NIVA-4/92</strain>
    </source>
</reference>
<name>A0A8J6C7S2_DIALT</name>
<dbReference type="InterPro" id="IPR002528">
    <property type="entry name" value="MATE_fam"/>
</dbReference>
<evidence type="ECO:0008006" key="10">
    <source>
        <dbReference type="Google" id="ProtNLM"/>
    </source>
</evidence>
<dbReference type="InterPro" id="IPR044644">
    <property type="entry name" value="DinF-like"/>
</dbReference>